<dbReference type="EMBL" id="JARK01001543">
    <property type="protein sequence ID" value="EYB91318.1"/>
    <property type="molecule type" value="Genomic_DNA"/>
</dbReference>
<proteinExistence type="predicted"/>
<keyword evidence="1" id="KW-0732">Signal</keyword>
<feature type="chain" id="PRO_5001486489" description="Peptidase M12A domain-containing protein" evidence="1">
    <location>
        <begin position="21"/>
        <end position="88"/>
    </location>
</feature>
<gene>
    <name evidence="2" type="primary">Acey_s0207.g2023</name>
    <name evidence="2" type="ORF">Y032_0207g2023</name>
</gene>
<protein>
    <recommendedName>
        <fullName evidence="4">Peptidase M12A domain-containing protein</fullName>
    </recommendedName>
</protein>
<evidence type="ECO:0008006" key="4">
    <source>
        <dbReference type="Google" id="ProtNLM"/>
    </source>
</evidence>
<feature type="signal peptide" evidence="1">
    <location>
        <begin position="1"/>
        <end position="20"/>
    </location>
</feature>
<keyword evidence="3" id="KW-1185">Reference proteome</keyword>
<organism evidence="2 3">
    <name type="scientific">Ancylostoma ceylanicum</name>
    <dbReference type="NCBI Taxonomy" id="53326"/>
    <lineage>
        <taxon>Eukaryota</taxon>
        <taxon>Metazoa</taxon>
        <taxon>Ecdysozoa</taxon>
        <taxon>Nematoda</taxon>
        <taxon>Chromadorea</taxon>
        <taxon>Rhabditida</taxon>
        <taxon>Rhabditina</taxon>
        <taxon>Rhabditomorpha</taxon>
        <taxon>Strongyloidea</taxon>
        <taxon>Ancylostomatidae</taxon>
        <taxon>Ancylostomatinae</taxon>
        <taxon>Ancylostoma</taxon>
    </lineage>
</organism>
<dbReference type="Proteomes" id="UP000024635">
    <property type="component" value="Unassembled WGS sequence"/>
</dbReference>
<name>A0A016SKT1_9BILA</name>
<sequence length="88" mass="9800">MHRLLLVVAAVLVVLANCQGEQQHGPEMSRYFNEDGRTADYMPDAMKGFVTKRKQLPRIDVSVQRKFTYLNASVNTFTPGNLNDASGA</sequence>
<evidence type="ECO:0000313" key="2">
    <source>
        <dbReference type="EMBL" id="EYB91318.1"/>
    </source>
</evidence>
<dbReference type="AlphaFoldDB" id="A0A016SKT1"/>
<reference evidence="3" key="1">
    <citation type="journal article" date="2015" name="Nat. Genet.">
        <title>The genome and transcriptome of the zoonotic hookworm Ancylostoma ceylanicum identify infection-specific gene families.</title>
        <authorList>
            <person name="Schwarz E.M."/>
            <person name="Hu Y."/>
            <person name="Antoshechkin I."/>
            <person name="Miller M.M."/>
            <person name="Sternberg P.W."/>
            <person name="Aroian R.V."/>
        </authorList>
    </citation>
    <scope>NUCLEOTIDE SEQUENCE</scope>
    <source>
        <strain evidence="3">HY135</strain>
    </source>
</reference>
<accession>A0A016SKT1</accession>
<evidence type="ECO:0000256" key="1">
    <source>
        <dbReference type="SAM" id="SignalP"/>
    </source>
</evidence>
<comment type="caution">
    <text evidence="2">The sequence shown here is derived from an EMBL/GenBank/DDBJ whole genome shotgun (WGS) entry which is preliminary data.</text>
</comment>
<evidence type="ECO:0000313" key="3">
    <source>
        <dbReference type="Proteomes" id="UP000024635"/>
    </source>
</evidence>